<protein>
    <recommendedName>
        <fullName evidence="2">polynucleotide adenylyltransferase</fullName>
        <ecNumber evidence="2">2.7.7.19</ecNumber>
    </recommendedName>
</protein>
<feature type="region of interest" description="Disordered" evidence="5">
    <location>
        <begin position="359"/>
        <end position="381"/>
    </location>
</feature>
<dbReference type="OrthoDB" id="10065073at2759"/>
<dbReference type="EMBL" id="MRZV01000210">
    <property type="protein sequence ID" value="PIK55554.1"/>
    <property type="molecule type" value="Genomic_DNA"/>
</dbReference>
<dbReference type="GO" id="GO:0048255">
    <property type="term" value="P:mRNA stabilization"/>
    <property type="evidence" value="ECO:0007669"/>
    <property type="project" value="TreeGrafter"/>
</dbReference>
<accession>A0A2G8L5M2</accession>
<evidence type="ECO:0000256" key="2">
    <source>
        <dbReference type="ARBA" id="ARBA00012388"/>
    </source>
</evidence>
<sequence length="381" mass="43827">MASKESAERFQVLSFAQVERLDQMLREPVCIHGKGNFPTLDLTLLDLVDSLRGKFERSGIEVRHVRLNGGAASYVLCSDESKVYNDLDVIFGVDLSTEENSHKIREIVFGTLLEFLPDNVNKNRIGCNIMQEAYVEKMVKISSPKDRWSLISLSNNKGKNIELNVFGDFIVALHHLNNKLIATRNPEEIRGGGLLKYCNLLVRDYSPACKKEIKELEKYMCSRFFIDFTELPQQRQKLENYLVSHFANDEVAKYEYLMILRRVVDSSTVCLMGHERRQTLHLISELAQQVQRNLAFHQSIPHSVITGPFQAFLPCMQYIPVDYDSYYFQHHQQQNSERMSPNYYHPIHQNQGLSQQGELGRHLDNQTGPQTLGSLQKSSVK</sequence>
<evidence type="ECO:0000256" key="1">
    <source>
        <dbReference type="ARBA" id="ARBA00007631"/>
    </source>
</evidence>
<proteinExistence type="inferred from homology"/>
<dbReference type="SMART" id="SM01153">
    <property type="entry name" value="DUF1693"/>
    <property type="match status" value="1"/>
</dbReference>
<comment type="similarity">
    <text evidence="1">Belongs to the TENT family.</text>
</comment>
<dbReference type="STRING" id="307972.A0A2G8L5M2"/>
<dbReference type="EC" id="2.7.7.19" evidence="2"/>
<dbReference type="PANTHER" id="PTHR12974:SF36">
    <property type="entry name" value="POLYNUCLEOTIDE ADENYLYLTRANSFERASE"/>
    <property type="match status" value="1"/>
</dbReference>
<dbReference type="GO" id="GO:1990817">
    <property type="term" value="F:poly(A) RNA polymerase activity"/>
    <property type="evidence" value="ECO:0007669"/>
    <property type="project" value="UniProtKB-EC"/>
</dbReference>
<dbReference type="PANTHER" id="PTHR12974">
    <property type="entry name" value="PRION-LIKE- Q/N-RICH -DOMAIN-BEARING PROTEIN PROTEIN 44"/>
    <property type="match status" value="1"/>
</dbReference>
<evidence type="ECO:0000256" key="4">
    <source>
        <dbReference type="ARBA" id="ARBA00047933"/>
    </source>
</evidence>
<gene>
    <name evidence="6" type="ORF">BSL78_07510</name>
</gene>
<feature type="compositionally biased region" description="Polar residues" evidence="5">
    <location>
        <begin position="365"/>
        <end position="381"/>
    </location>
</feature>
<comment type="catalytic activity">
    <reaction evidence="4">
        <text>RNA(n) + ATP = RNA(n)-3'-adenine ribonucleotide + diphosphate</text>
        <dbReference type="Rhea" id="RHEA:11332"/>
        <dbReference type="Rhea" id="RHEA-COMP:14527"/>
        <dbReference type="Rhea" id="RHEA-COMP:17347"/>
        <dbReference type="ChEBI" id="CHEBI:30616"/>
        <dbReference type="ChEBI" id="CHEBI:33019"/>
        <dbReference type="ChEBI" id="CHEBI:140395"/>
        <dbReference type="ChEBI" id="CHEBI:173115"/>
        <dbReference type="EC" id="2.7.7.19"/>
    </reaction>
    <physiologicalReaction direction="left-to-right" evidence="4">
        <dbReference type="Rhea" id="RHEA:11333"/>
    </physiologicalReaction>
</comment>
<evidence type="ECO:0000313" key="6">
    <source>
        <dbReference type="EMBL" id="PIK55554.1"/>
    </source>
</evidence>
<evidence type="ECO:0000313" key="7">
    <source>
        <dbReference type="Proteomes" id="UP000230750"/>
    </source>
</evidence>
<keyword evidence="3" id="KW-0808">Transferase</keyword>
<dbReference type="AlphaFoldDB" id="A0A2G8L5M2"/>
<dbReference type="Proteomes" id="UP000230750">
    <property type="component" value="Unassembled WGS sequence"/>
</dbReference>
<name>A0A2G8L5M2_STIJA</name>
<keyword evidence="7" id="KW-1185">Reference proteome</keyword>
<dbReference type="InterPro" id="IPR012937">
    <property type="entry name" value="TET5"/>
</dbReference>
<comment type="caution">
    <text evidence="6">The sequence shown here is derived from an EMBL/GenBank/DDBJ whole genome shotgun (WGS) entry which is preliminary data.</text>
</comment>
<dbReference type="Pfam" id="PF07984">
    <property type="entry name" value="NTP_transf_7"/>
    <property type="match status" value="2"/>
</dbReference>
<evidence type="ECO:0000256" key="3">
    <source>
        <dbReference type="ARBA" id="ARBA00022679"/>
    </source>
</evidence>
<dbReference type="GO" id="GO:0003723">
    <property type="term" value="F:RNA binding"/>
    <property type="evidence" value="ECO:0007669"/>
    <property type="project" value="TreeGrafter"/>
</dbReference>
<reference evidence="6 7" key="1">
    <citation type="journal article" date="2017" name="PLoS Biol.">
        <title>The sea cucumber genome provides insights into morphological evolution and visceral regeneration.</title>
        <authorList>
            <person name="Zhang X."/>
            <person name="Sun L."/>
            <person name="Yuan J."/>
            <person name="Sun Y."/>
            <person name="Gao Y."/>
            <person name="Zhang L."/>
            <person name="Li S."/>
            <person name="Dai H."/>
            <person name="Hamel J.F."/>
            <person name="Liu C."/>
            <person name="Yu Y."/>
            <person name="Liu S."/>
            <person name="Lin W."/>
            <person name="Guo K."/>
            <person name="Jin S."/>
            <person name="Xu P."/>
            <person name="Storey K.B."/>
            <person name="Huan P."/>
            <person name="Zhang T."/>
            <person name="Zhou Y."/>
            <person name="Zhang J."/>
            <person name="Lin C."/>
            <person name="Li X."/>
            <person name="Xing L."/>
            <person name="Huo D."/>
            <person name="Sun M."/>
            <person name="Wang L."/>
            <person name="Mercier A."/>
            <person name="Li F."/>
            <person name="Yang H."/>
            <person name="Xiang J."/>
        </authorList>
    </citation>
    <scope>NUCLEOTIDE SEQUENCE [LARGE SCALE GENOMIC DNA]</scope>
    <source>
        <strain evidence="6">Shaxun</strain>
        <tissue evidence="6">Muscle</tissue>
    </source>
</reference>
<evidence type="ECO:0000256" key="5">
    <source>
        <dbReference type="SAM" id="MobiDB-lite"/>
    </source>
</evidence>
<organism evidence="6 7">
    <name type="scientific">Stichopus japonicus</name>
    <name type="common">Sea cucumber</name>
    <dbReference type="NCBI Taxonomy" id="307972"/>
    <lineage>
        <taxon>Eukaryota</taxon>
        <taxon>Metazoa</taxon>
        <taxon>Echinodermata</taxon>
        <taxon>Eleutherozoa</taxon>
        <taxon>Echinozoa</taxon>
        <taxon>Holothuroidea</taxon>
        <taxon>Aspidochirotacea</taxon>
        <taxon>Aspidochirotida</taxon>
        <taxon>Stichopodidae</taxon>
        <taxon>Apostichopus</taxon>
    </lineage>
</organism>